<proteinExistence type="predicted"/>
<dbReference type="GO" id="GO:0008168">
    <property type="term" value="F:methyltransferase activity"/>
    <property type="evidence" value="ECO:0007669"/>
    <property type="project" value="UniProtKB-KW"/>
</dbReference>
<organism evidence="2 3">
    <name type="scientific">Methanoculleus thermophilus</name>
    <dbReference type="NCBI Taxonomy" id="2200"/>
    <lineage>
        <taxon>Archaea</taxon>
        <taxon>Methanobacteriati</taxon>
        <taxon>Methanobacteriota</taxon>
        <taxon>Stenosarchaea group</taxon>
        <taxon>Methanomicrobia</taxon>
        <taxon>Methanomicrobiales</taxon>
        <taxon>Methanomicrobiaceae</taxon>
        <taxon>Methanoculleus</taxon>
    </lineage>
</organism>
<dbReference type="OrthoDB" id="1018at2157"/>
<dbReference type="Pfam" id="PF13649">
    <property type="entry name" value="Methyltransf_25"/>
    <property type="match status" value="1"/>
</dbReference>
<keyword evidence="2" id="KW-0489">Methyltransferase</keyword>
<dbReference type="InterPro" id="IPR041698">
    <property type="entry name" value="Methyltransf_25"/>
</dbReference>
<name>A0A1G8XX20_9EURY</name>
<evidence type="ECO:0000259" key="1">
    <source>
        <dbReference type="Pfam" id="PF13649"/>
    </source>
</evidence>
<feature type="domain" description="Methyltransferase" evidence="1">
    <location>
        <begin position="40"/>
        <end position="135"/>
    </location>
</feature>
<reference evidence="2 3" key="1">
    <citation type="submission" date="2016-10" db="EMBL/GenBank/DDBJ databases">
        <authorList>
            <person name="Varghese N."/>
            <person name="Submissions S."/>
        </authorList>
    </citation>
    <scope>NUCLEOTIDE SEQUENCE [LARGE SCALE GENOMIC DNA]</scope>
    <source>
        <strain evidence="2 3">DSM 2373</strain>
    </source>
</reference>
<sequence>MEIPFVFTMHEGLPRQGPGSNACTRKAFSMLTNLPARPEILDIGCGSGMQTIELARTCPSCRITATDIHQPFLADLVRRAASAGLGDRITTVRASMDDLPFSDASFNVLWAEGSIFIVGFKEGLLSWRRLLRPGGYLCLTESVWFTEDPSPEAAAFWNDCYPAITTVAANRAIAEDAGYKVVATFPLPASAWWENYYVPVLKRIDDLRPKVTGNPEAKAQIEFAEREIAVYREHGNEYGYEFFILRKEE</sequence>
<evidence type="ECO:0000313" key="3">
    <source>
        <dbReference type="Proteomes" id="UP000326500"/>
    </source>
</evidence>
<dbReference type="EMBL" id="FNFT01000002">
    <property type="protein sequence ID" value="SDJ95172.1"/>
    <property type="molecule type" value="Genomic_DNA"/>
</dbReference>
<dbReference type="RefSeq" id="WP_066955172.1">
    <property type="nucleotide sequence ID" value="NZ_BCNX01000004.1"/>
</dbReference>
<dbReference type="AlphaFoldDB" id="A0A1G8XX20"/>
<dbReference type="SUPFAM" id="SSF53335">
    <property type="entry name" value="S-adenosyl-L-methionine-dependent methyltransferases"/>
    <property type="match status" value="1"/>
</dbReference>
<gene>
    <name evidence="2" type="ORF">SAMN04488571_10299</name>
</gene>
<dbReference type="GO" id="GO:0032259">
    <property type="term" value="P:methylation"/>
    <property type="evidence" value="ECO:0007669"/>
    <property type="project" value="UniProtKB-KW"/>
</dbReference>
<dbReference type="PANTHER" id="PTHR43591:SF24">
    <property type="entry name" value="2-METHOXY-6-POLYPRENYL-1,4-BENZOQUINOL METHYLASE, MITOCHONDRIAL"/>
    <property type="match status" value="1"/>
</dbReference>
<dbReference type="InterPro" id="IPR029063">
    <property type="entry name" value="SAM-dependent_MTases_sf"/>
</dbReference>
<dbReference type="Proteomes" id="UP000326500">
    <property type="component" value="Unassembled WGS sequence"/>
</dbReference>
<accession>A0A1G8XX20</accession>
<dbReference type="Gene3D" id="3.40.50.150">
    <property type="entry name" value="Vaccinia Virus protein VP39"/>
    <property type="match status" value="1"/>
</dbReference>
<protein>
    <submittedName>
        <fullName evidence="2">Methyltransferase domain-containing protein</fullName>
    </submittedName>
</protein>
<dbReference type="PANTHER" id="PTHR43591">
    <property type="entry name" value="METHYLTRANSFERASE"/>
    <property type="match status" value="1"/>
</dbReference>
<keyword evidence="2" id="KW-0808">Transferase</keyword>
<keyword evidence="3" id="KW-1185">Reference proteome</keyword>
<evidence type="ECO:0000313" key="2">
    <source>
        <dbReference type="EMBL" id="SDJ95172.1"/>
    </source>
</evidence>
<dbReference type="CDD" id="cd02440">
    <property type="entry name" value="AdoMet_MTases"/>
    <property type="match status" value="1"/>
</dbReference>